<evidence type="ECO:0000256" key="1">
    <source>
        <dbReference type="SAM" id="MobiDB-lite"/>
    </source>
</evidence>
<dbReference type="Proteomes" id="UP001302126">
    <property type="component" value="Unassembled WGS sequence"/>
</dbReference>
<sequence length="532" mass="58241">MALLFPDFGSWLFRSARRDTFAEKSPILTIERLILASRPIGDADKDALVGAVLTMGSSLHQALGLILELLPEDKAGDSERLGEIVCPTLGQLLASLQTTLSAFECPPAGNKTSSTSVRPLRRLKHSRSESALRHTRHSGGLIRGPPLPSPRPLTPILVKKKTPPQTPGSTQGSYYGLGERTSVAASSPARFHNSPYHYHRRKDTETFPPLLQDDIPTPRGQPSTPSSIRESGSSNDLVKALQSELRVQSAIKVAVESLEFAERQLQLVKEINRIHGGSFELMQKQFYSGYNTLLMRALELERNELMHHQAEQPVLPPTRQLQPAPNVNGGVQRQKSSMGHQRQQPSIHVSFPSNMPTPPSTSPRAPVRATTNGNNSDTDQEQPRMTRRNTIQGIREEGDRNFTKPALKRRLSLAEELALAGDDDDTTEDDRSSDSGVSDTDEPPSETESTVYNTGIEASERSETESESQNDDSDDDESEEIDDVDDDDDDDAGVLSSSSSNEISTTYGHDGNGADSDIDGSKVPRVRVEPLS</sequence>
<evidence type="ECO:0000313" key="2">
    <source>
        <dbReference type="EMBL" id="KAK4184325.1"/>
    </source>
</evidence>
<feature type="compositionally biased region" description="Basic and acidic residues" evidence="1">
    <location>
        <begin position="519"/>
        <end position="532"/>
    </location>
</feature>
<feature type="compositionally biased region" description="Polar residues" evidence="1">
    <location>
        <begin position="319"/>
        <end position="347"/>
    </location>
</feature>
<dbReference type="EMBL" id="MU864494">
    <property type="protein sequence ID" value="KAK4184325.1"/>
    <property type="molecule type" value="Genomic_DNA"/>
</dbReference>
<comment type="caution">
    <text evidence="2">The sequence shown here is derived from an EMBL/GenBank/DDBJ whole genome shotgun (WGS) entry which is preliminary data.</text>
</comment>
<feature type="compositionally biased region" description="Polar residues" evidence="1">
    <location>
        <begin position="220"/>
        <end position="235"/>
    </location>
</feature>
<evidence type="ECO:0000313" key="3">
    <source>
        <dbReference type="Proteomes" id="UP001302126"/>
    </source>
</evidence>
<reference evidence="2" key="1">
    <citation type="journal article" date="2023" name="Mol. Phylogenet. Evol.">
        <title>Genome-scale phylogeny and comparative genomics of the fungal order Sordariales.</title>
        <authorList>
            <person name="Hensen N."/>
            <person name="Bonometti L."/>
            <person name="Westerberg I."/>
            <person name="Brannstrom I.O."/>
            <person name="Guillou S."/>
            <person name="Cros-Aarteil S."/>
            <person name="Calhoun S."/>
            <person name="Haridas S."/>
            <person name="Kuo A."/>
            <person name="Mondo S."/>
            <person name="Pangilinan J."/>
            <person name="Riley R."/>
            <person name="LaButti K."/>
            <person name="Andreopoulos B."/>
            <person name="Lipzen A."/>
            <person name="Chen C."/>
            <person name="Yan M."/>
            <person name="Daum C."/>
            <person name="Ng V."/>
            <person name="Clum A."/>
            <person name="Steindorff A."/>
            <person name="Ohm R.A."/>
            <person name="Martin F."/>
            <person name="Silar P."/>
            <person name="Natvig D.O."/>
            <person name="Lalanne C."/>
            <person name="Gautier V."/>
            <person name="Ament-Velasquez S.L."/>
            <person name="Kruys A."/>
            <person name="Hutchinson M.I."/>
            <person name="Powell A.J."/>
            <person name="Barry K."/>
            <person name="Miller A.N."/>
            <person name="Grigoriev I.V."/>
            <person name="Debuchy R."/>
            <person name="Gladieux P."/>
            <person name="Hiltunen Thoren M."/>
            <person name="Johannesson H."/>
        </authorList>
    </citation>
    <scope>NUCLEOTIDE SEQUENCE</scope>
    <source>
        <strain evidence="2">PSN309</strain>
    </source>
</reference>
<feature type="compositionally biased region" description="Acidic residues" evidence="1">
    <location>
        <begin position="465"/>
        <end position="492"/>
    </location>
</feature>
<dbReference type="AlphaFoldDB" id="A0AAN6WN10"/>
<reference evidence="2" key="2">
    <citation type="submission" date="2023-05" db="EMBL/GenBank/DDBJ databases">
        <authorList>
            <consortium name="Lawrence Berkeley National Laboratory"/>
            <person name="Steindorff A."/>
            <person name="Hensen N."/>
            <person name="Bonometti L."/>
            <person name="Westerberg I."/>
            <person name="Brannstrom I.O."/>
            <person name="Guillou S."/>
            <person name="Cros-Aarteil S."/>
            <person name="Calhoun S."/>
            <person name="Haridas S."/>
            <person name="Kuo A."/>
            <person name="Mondo S."/>
            <person name="Pangilinan J."/>
            <person name="Riley R."/>
            <person name="Labutti K."/>
            <person name="Andreopoulos B."/>
            <person name="Lipzen A."/>
            <person name="Chen C."/>
            <person name="Yanf M."/>
            <person name="Daum C."/>
            <person name="Ng V."/>
            <person name="Clum A."/>
            <person name="Ohm R."/>
            <person name="Martin F."/>
            <person name="Silar P."/>
            <person name="Natvig D."/>
            <person name="Lalanne C."/>
            <person name="Gautier V."/>
            <person name="Ament-Velasquez S.L."/>
            <person name="Kruys A."/>
            <person name="Hutchinson M.I."/>
            <person name="Powell A.J."/>
            <person name="Barry K."/>
            <person name="Miller A.N."/>
            <person name="Grigoriev I.V."/>
            <person name="Debuchy R."/>
            <person name="Gladieux P."/>
            <person name="Thoren M.H."/>
            <person name="Johannesson H."/>
        </authorList>
    </citation>
    <scope>NUCLEOTIDE SEQUENCE</scope>
    <source>
        <strain evidence="2">PSN309</strain>
    </source>
</reference>
<feature type="region of interest" description="Disordered" evidence="1">
    <location>
        <begin position="107"/>
        <end position="235"/>
    </location>
</feature>
<accession>A0AAN6WN10</accession>
<name>A0AAN6WN10_9PEZI</name>
<gene>
    <name evidence="2" type="ORF">QBC35DRAFT_455398</name>
</gene>
<keyword evidence="3" id="KW-1185">Reference proteome</keyword>
<proteinExistence type="predicted"/>
<feature type="region of interest" description="Disordered" evidence="1">
    <location>
        <begin position="419"/>
        <end position="532"/>
    </location>
</feature>
<organism evidence="2 3">
    <name type="scientific">Podospora australis</name>
    <dbReference type="NCBI Taxonomy" id="1536484"/>
    <lineage>
        <taxon>Eukaryota</taxon>
        <taxon>Fungi</taxon>
        <taxon>Dikarya</taxon>
        <taxon>Ascomycota</taxon>
        <taxon>Pezizomycotina</taxon>
        <taxon>Sordariomycetes</taxon>
        <taxon>Sordariomycetidae</taxon>
        <taxon>Sordariales</taxon>
        <taxon>Podosporaceae</taxon>
        <taxon>Podospora</taxon>
    </lineage>
</organism>
<protein>
    <submittedName>
        <fullName evidence="2">Uncharacterized protein</fullName>
    </submittedName>
</protein>
<feature type="region of interest" description="Disordered" evidence="1">
    <location>
        <begin position="312"/>
        <end position="405"/>
    </location>
</feature>